<evidence type="ECO:0000313" key="1">
    <source>
        <dbReference type="EMBL" id="AAA24355.1"/>
    </source>
</evidence>
<organism evidence="1">
    <name type="scientific">Escherichia coli</name>
    <dbReference type="NCBI Taxonomy" id="562"/>
    <lineage>
        <taxon>Bacteria</taxon>
        <taxon>Pseudomonadati</taxon>
        <taxon>Pseudomonadota</taxon>
        <taxon>Gammaproteobacteria</taxon>
        <taxon>Enterobacterales</taxon>
        <taxon>Enterobacteriaceae</taxon>
        <taxon>Escherichia</taxon>
    </lineage>
</organism>
<name>Q47483_ECOLX</name>
<dbReference type="AlphaFoldDB" id="Q47483"/>
<proteinExistence type="predicted"/>
<accession>Q47483</accession>
<protein>
    <submittedName>
        <fullName evidence="1">ORF126</fullName>
    </submittedName>
</protein>
<dbReference type="EMBL" id="J05260">
    <property type="protein sequence ID" value="AAA24355.1"/>
    <property type="molecule type" value="Genomic_DNA"/>
</dbReference>
<dbReference type="PIR" id="D35720">
    <property type="entry name" value="D35720"/>
</dbReference>
<reference evidence="1" key="1">
    <citation type="journal article" date="1990" name="J. Biol. Chem.">
        <title>Molecular biology of carbon-phosphorus bond cleavage. Cloning and sequencing of the phn (psiD) genes involved in alkylphosphonate uptake and C-P lyase activity in Escherichia coli B.</title>
        <authorList>
            <person name="Chen C.M."/>
            <person name="Ye Q.Z."/>
            <person name="Zhu Z.M."/>
            <person name="Wanner B.L."/>
            <person name="Walsh C.T."/>
        </authorList>
    </citation>
    <scope>NUCLEOTIDE SEQUENCE</scope>
</reference>
<sequence length="126" mass="13754">MAEIKQARMFKQIVAALFIRRAVNRDRIANAPAQRKQPLDVIHMIMRQQKLLERSGRPAIGEIVQPGVDQGDCVVKLHYAAARLAAILRRAPRSGAGRTLAAPCRNALCAAGAGEREGQAHVTAPW</sequence>